<evidence type="ECO:0000313" key="2">
    <source>
        <dbReference type="EMBL" id="RHW27135.1"/>
    </source>
</evidence>
<evidence type="ECO:0000259" key="1">
    <source>
        <dbReference type="Pfam" id="PF12804"/>
    </source>
</evidence>
<evidence type="ECO:0000313" key="3">
    <source>
        <dbReference type="Proteomes" id="UP000283644"/>
    </source>
</evidence>
<dbReference type="SUPFAM" id="SSF53448">
    <property type="entry name" value="Nucleotide-diphospho-sugar transferases"/>
    <property type="match status" value="1"/>
</dbReference>
<dbReference type="EMBL" id="QXGH01000014">
    <property type="protein sequence ID" value="RHW27135.1"/>
    <property type="molecule type" value="Genomic_DNA"/>
</dbReference>
<dbReference type="Gene3D" id="3.90.550.10">
    <property type="entry name" value="Spore Coat Polysaccharide Biosynthesis Protein SpsA, Chain A"/>
    <property type="match status" value="1"/>
</dbReference>
<dbReference type="RefSeq" id="WP_118925231.1">
    <property type="nucleotide sequence ID" value="NZ_QXGH01000014.1"/>
</dbReference>
<dbReference type="InterPro" id="IPR029044">
    <property type="entry name" value="Nucleotide-diphossugar_trans"/>
</dbReference>
<proteinExistence type="predicted"/>
<dbReference type="Proteomes" id="UP000283644">
    <property type="component" value="Unassembled WGS sequence"/>
</dbReference>
<keyword evidence="3" id="KW-1185">Reference proteome</keyword>
<comment type="caution">
    <text evidence="2">The sequence shown here is derived from an EMBL/GenBank/DDBJ whole genome shotgun (WGS) entry which is preliminary data.</text>
</comment>
<reference evidence="2 3" key="1">
    <citation type="submission" date="2018-09" db="EMBL/GenBank/DDBJ databases">
        <title>Genome sequencing of Nocardioides immobilis CCTCC AB 2017083 for comparison to Nocardioides silvaticus.</title>
        <authorList>
            <person name="Li C."/>
            <person name="Wang G."/>
        </authorList>
    </citation>
    <scope>NUCLEOTIDE SEQUENCE [LARGE SCALE GENOMIC DNA]</scope>
    <source>
        <strain evidence="2 3">CCTCC AB 2017083</strain>
    </source>
</reference>
<gene>
    <name evidence="2" type="ORF">D0Z08_10720</name>
</gene>
<sequence length="178" mass="18351">MVTGLLLAAGSGSRMGMPKALVPGWLPDAVDVLLEGGCVRVVVVLGSHAEDARPLVPHGVGVVVAADWAEGMSRTLRAGLIALEVGDAPAAMVHLVDLPDVTADVVRRVLAVGVRPDVLARAAYDGTPGHPVLIGRDHWPPLLAAVTGDEGARTYLAEHGTVLVECGDLATGQDVDQR</sequence>
<protein>
    <submittedName>
        <fullName evidence="2">Nucleotidyltransferase family protein</fullName>
    </submittedName>
</protein>
<dbReference type="Pfam" id="PF12804">
    <property type="entry name" value="NTP_transf_3"/>
    <property type="match status" value="1"/>
</dbReference>
<feature type="domain" description="MobA-like NTP transferase" evidence="1">
    <location>
        <begin position="4"/>
        <end position="160"/>
    </location>
</feature>
<organism evidence="2 3">
    <name type="scientific">Nocardioides immobilis</name>
    <dbReference type="NCBI Taxonomy" id="2049295"/>
    <lineage>
        <taxon>Bacteria</taxon>
        <taxon>Bacillati</taxon>
        <taxon>Actinomycetota</taxon>
        <taxon>Actinomycetes</taxon>
        <taxon>Propionibacteriales</taxon>
        <taxon>Nocardioidaceae</taxon>
        <taxon>Nocardioides</taxon>
    </lineage>
</organism>
<dbReference type="GO" id="GO:0016779">
    <property type="term" value="F:nucleotidyltransferase activity"/>
    <property type="evidence" value="ECO:0007669"/>
    <property type="project" value="UniProtKB-ARBA"/>
</dbReference>
<dbReference type="PANTHER" id="PTHR43777:SF1">
    <property type="entry name" value="MOLYBDENUM COFACTOR CYTIDYLYLTRANSFERASE"/>
    <property type="match status" value="1"/>
</dbReference>
<dbReference type="OrthoDB" id="4427994at2"/>
<name>A0A417Y3F9_9ACTN</name>
<keyword evidence="2" id="KW-0808">Transferase</keyword>
<dbReference type="InterPro" id="IPR025877">
    <property type="entry name" value="MobA-like_NTP_Trfase"/>
</dbReference>
<dbReference type="AlphaFoldDB" id="A0A417Y3F9"/>
<dbReference type="PANTHER" id="PTHR43777">
    <property type="entry name" value="MOLYBDENUM COFACTOR CYTIDYLYLTRANSFERASE"/>
    <property type="match status" value="1"/>
</dbReference>
<dbReference type="CDD" id="cd04182">
    <property type="entry name" value="GT_2_like_f"/>
    <property type="match status" value="1"/>
</dbReference>
<accession>A0A417Y3F9</accession>